<sequence>MMITAVMGSTILKEEITLGSVIGAAIIVVGLYSLIWGKSKDHLDKPGNTAVAELPLTSVADANSKPVLGLGGHVADVETPAAVKCAH</sequence>
<accession>A0A0A9GEJ0</accession>
<dbReference type="AlphaFoldDB" id="A0A0A9GEJ0"/>
<dbReference type="EMBL" id="GBRH01174396">
    <property type="protein sequence ID" value="JAE23500.1"/>
    <property type="molecule type" value="Transcribed_RNA"/>
</dbReference>
<evidence type="ECO:0000256" key="1">
    <source>
        <dbReference type="ARBA" id="ARBA00004141"/>
    </source>
</evidence>
<comment type="subcellular location">
    <subcellularLocation>
        <location evidence="1">Membrane</location>
        <topology evidence="1">Multi-pass membrane protein</topology>
    </subcellularLocation>
</comment>
<dbReference type="SUPFAM" id="SSF103481">
    <property type="entry name" value="Multidrug resistance efflux transporter EmrE"/>
    <property type="match status" value="1"/>
</dbReference>
<protein>
    <recommendedName>
        <fullName evidence="4">WAT1-related protein</fullName>
    </recommendedName>
</protein>
<evidence type="ECO:0000256" key="2">
    <source>
        <dbReference type="SAM" id="Phobius"/>
    </source>
</evidence>
<organism evidence="3">
    <name type="scientific">Arundo donax</name>
    <name type="common">Giant reed</name>
    <name type="synonym">Donax arundinaceus</name>
    <dbReference type="NCBI Taxonomy" id="35708"/>
    <lineage>
        <taxon>Eukaryota</taxon>
        <taxon>Viridiplantae</taxon>
        <taxon>Streptophyta</taxon>
        <taxon>Embryophyta</taxon>
        <taxon>Tracheophyta</taxon>
        <taxon>Spermatophyta</taxon>
        <taxon>Magnoliopsida</taxon>
        <taxon>Liliopsida</taxon>
        <taxon>Poales</taxon>
        <taxon>Poaceae</taxon>
        <taxon>PACMAD clade</taxon>
        <taxon>Arundinoideae</taxon>
        <taxon>Arundineae</taxon>
        <taxon>Arundo</taxon>
    </lineage>
</organism>
<dbReference type="InterPro" id="IPR037185">
    <property type="entry name" value="EmrE-like"/>
</dbReference>
<keyword evidence="2" id="KW-0812">Transmembrane</keyword>
<evidence type="ECO:0000313" key="3">
    <source>
        <dbReference type="EMBL" id="JAE23500.1"/>
    </source>
</evidence>
<name>A0A0A9GEJ0_ARUDO</name>
<keyword evidence="2" id="KW-1133">Transmembrane helix</keyword>
<proteinExistence type="predicted"/>
<reference evidence="3" key="2">
    <citation type="journal article" date="2015" name="Data Brief">
        <title>Shoot transcriptome of the giant reed, Arundo donax.</title>
        <authorList>
            <person name="Barrero R.A."/>
            <person name="Guerrero F.D."/>
            <person name="Moolhuijzen P."/>
            <person name="Goolsby J.A."/>
            <person name="Tidwell J."/>
            <person name="Bellgard S.E."/>
            <person name="Bellgard M.I."/>
        </authorList>
    </citation>
    <scope>NUCLEOTIDE SEQUENCE</scope>
    <source>
        <tissue evidence="3">Shoot tissue taken approximately 20 cm above the soil surface</tissue>
    </source>
</reference>
<reference evidence="3" key="1">
    <citation type="submission" date="2014-09" db="EMBL/GenBank/DDBJ databases">
        <authorList>
            <person name="Magalhaes I.L.F."/>
            <person name="Oliveira U."/>
            <person name="Santos F.R."/>
            <person name="Vidigal T.H.D.A."/>
            <person name="Brescovit A.D."/>
            <person name="Santos A.J."/>
        </authorList>
    </citation>
    <scope>NUCLEOTIDE SEQUENCE</scope>
    <source>
        <tissue evidence="3">Shoot tissue taken approximately 20 cm above the soil surface</tissue>
    </source>
</reference>
<feature type="transmembrane region" description="Helical" evidence="2">
    <location>
        <begin position="16"/>
        <end position="35"/>
    </location>
</feature>
<evidence type="ECO:0008006" key="4">
    <source>
        <dbReference type="Google" id="ProtNLM"/>
    </source>
</evidence>
<keyword evidence="2" id="KW-0472">Membrane</keyword>